<dbReference type="EMBL" id="LWDP01000025">
    <property type="protein sequence ID" value="ORD94294.1"/>
    <property type="molecule type" value="Genomic_DNA"/>
</dbReference>
<dbReference type="GO" id="GO:0000724">
    <property type="term" value="P:double-strand break repair via homologous recombination"/>
    <property type="evidence" value="ECO:0007669"/>
    <property type="project" value="EnsemblFungi"/>
</dbReference>
<evidence type="ECO:0000259" key="15">
    <source>
        <dbReference type="PROSITE" id="PS52039"/>
    </source>
</evidence>
<sequence>MLIVNVAEKPSVAKSISRILSKSVVTTKSPNKYCMNHNFKLDADQMVFTSVLGHLVELNFAPEYRNWGNTDPYDLFDGEITRDVRDDLSGVKKNITKLADEADMVVIWTDCDREGENIGKQIKDLCGSTLVKRARFSGISKHEIMNAFSNLQEINQNESDAVEARMELDLRCGSAFSRLQTMALSEKFGNQKKVISYGQCQIPTLNFVVQRHKQINEFVPEQFYSLIAEDNGNEFTWKRGNLFDKNCVIHFYNEIEKCDFIVESVECAQKTKFKPIPLRTVEFQKICTSYYKIPGAEVMRIAEKLYNQGYISYPRTETDSFGSGFGYQRILDKLKADDKFTEYLNEMEFKTPRKGKNNDQAHSPIYPLKSGTGLSGKDRNVYEMVARRFIACCSDDARGLETVIKIRPNSKAGIKEEQFICKGLKITEQNYLKIYIYDTWNNKNLRNPDNYETGKIMMNSKIEIKDGATTAPSYLTEKDLINLMDKNGIGTDATIHEHINKIQIREYASKSGQFIKPTELGINLINAYNLLGLEISECKIRKEMEENLVKVCKGEIASRELVQREIGIYKKIFIKFRNKIDQYKRIMETKQAVETKRSSTTKRFKASDTENRKNSVVECGCKKQADFRQVTKGKNKGKWYYGCCEYPSKCDFFLWDGETKQERINKQQIVVEDVQCQCGKGAVKKTSTTEKTKGRQFYCCNRSYKKCKFFQWAD</sequence>
<comment type="caution">
    <text evidence="16">The sequence shown here is derived from an EMBL/GenBank/DDBJ whole genome shotgun (WGS) entry which is preliminary data.</text>
</comment>
<dbReference type="GO" id="GO:0035861">
    <property type="term" value="C:site of double-strand break"/>
    <property type="evidence" value="ECO:0007669"/>
    <property type="project" value="EnsemblFungi"/>
</dbReference>
<dbReference type="InterPro" id="IPR034144">
    <property type="entry name" value="TOPRIM_TopoIII"/>
</dbReference>
<dbReference type="SUPFAM" id="SSF56712">
    <property type="entry name" value="Prokaryotic type I DNA topoisomerase"/>
    <property type="match status" value="1"/>
</dbReference>
<evidence type="ECO:0000259" key="13">
    <source>
        <dbReference type="PROSITE" id="PS50880"/>
    </source>
</evidence>
<evidence type="ECO:0000256" key="10">
    <source>
        <dbReference type="ARBA" id="ARBA00023235"/>
    </source>
</evidence>
<dbReference type="InterPro" id="IPR013824">
    <property type="entry name" value="Topo_IA_cen_sub1"/>
</dbReference>
<dbReference type="GO" id="GO:0003917">
    <property type="term" value="F:DNA topoisomerase type I (single strand cut, ATP-independent) activity"/>
    <property type="evidence" value="ECO:0007669"/>
    <property type="project" value="UniProtKB-EC"/>
</dbReference>
<accession>A0A1Y1S787</accession>
<organism evidence="16 17">
    <name type="scientific">Enterospora canceri</name>
    <dbReference type="NCBI Taxonomy" id="1081671"/>
    <lineage>
        <taxon>Eukaryota</taxon>
        <taxon>Fungi</taxon>
        <taxon>Fungi incertae sedis</taxon>
        <taxon>Microsporidia</taxon>
        <taxon>Enterocytozoonidae</taxon>
        <taxon>Enterospora</taxon>
    </lineage>
</organism>
<dbReference type="GO" id="GO:0003677">
    <property type="term" value="F:DNA binding"/>
    <property type="evidence" value="ECO:0007669"/>
    <property type="project" value="UniProtKB-KW"/>
</dbReference>
<comment type="function">
    <text evidence="12">Introduces a single-strand break via transesterification at a target site in duplex DNA. Releases the supercoiling and torsional tension of DNA introduced during the DNA replication and transcription by transiently cleaving and rejoining one strand of the DNA duplex. The scissile phosphodiester is attacked by the catalytic tyrosine of the enzyme, resulting in the formation of a DNA-(5'-phosphotyrosyl)-enzyme intermediate and the expulsion of a 3'-OH DNA strand.</text>
</comment>
<feature type="domain" description="GRF-type" evidence="14">
    <location>
        <begin position="676"/>
        <end position="714"/>
    </location>
</feature>
<dbReference type="PANTHER" id="PTHR11390">
    <property type="entry name" value="PROKARYOTIC DNA TOPOISOMERASE"/>
    <property type="match status" value="1"/>
</dbReference>
<comment type="similarity">
    <text evidence="3 12">Belongs to the type IA topoisomerase family.</text>
</comment>
<evidence type="ECO:0000256" key="7">
    <source>
        <dbReference type="ARBA" id="ARBA00022833"/>
    </source>
</evidence>
<dbReference type="InterPro" id="IPR010666">
    <property type="entry name" value="Znf_GRF"/>
</dbReference>
<dbReference type="GO" id="GO:0007004">
    <property type="term" value="P:telomere maintenance via telomerase"/>
    <property type="evidence" value="ECO:0007669"/>
    <property type="project" value="EnsemblFungi"/>
</dbReference>
<dbReference type="GO" id="GO:0005634">
    <property type="term" value="C:nucleus"/>
    <property type="evidence" value="ECO:0007669"/>
    <property type="project" value="EnsemblFungi"/>
</dbReference>
<dbReference type="GO" id="GO:0031422">
    <property type="term" value="C:RecQ family helicase-topoisomerase III complex"/>
    <property type="evidence" value="ECO:0007669"/>
    <property type="project" value="EnsemblFungi"/>
</dbReference>
<evidence type="ECO:0000256" key="1">
    <source>
        <dbReference type="ARBA" id="ARBA00000213"/>
    </source>
</evidence>
<dbReference type="Gene3D" id="3.40.50.140">
    <property type="match status" value="1"/>
</dbReference>
<keyword evidence="6 11" id="KW-0863">Zinc-finger</keyword>
<evidence type="ECO:0000313" key="17">
    <source>
        <dbReference type="Proteomes" id="UP000192639"/>
    </source>
</evidence>
<evidence type="ECO:0000256" key="9">
    <source>
        <dbReference type="ARBA" id="ARBA00023125"/>
    </source>
</evidence>
<dbReference type="PROSITE" id="PS52039">
    <property type="entry name" value="TOPO_IA_2"/>
    <property type="match status" value="1"/>
</dbReference>
<dbReference type="PANTHER" id="PTHR11390:SF21">
    <property type="entry name" value="DNA TOPOISOMERASE 3-ALPHA"/>
    <property type="match status" value="1"/>
</dbReference>
<dbReference type="SMART" id="SM00436">
    <property type="entry name" value="TOP1Bc"/>
    <property type="match status" value="1"/>
</dbReference>
<dbReference type="Gene3D" id="1.10.290.10">
    <property type="entry name" value="Topoisomerase I, domain 4"/>
    <property type="match status" value="1"/>
</dbReference>
<evidence type="ECO:0000313" key="16">
    <source>
        <dbReference type="EMBL" id="ORD94294.1"/>
    </source>
</evidence>
<dbReference type="InterPro" id="IPR013497">
    <property type="entry name" value="Topo_IA_cen"/>
</dbReference>
<keyword evidence="17" id="KW-1185">Reference proteome</keyword>
<gene>
    <name evidence="16" type="primary">TOP3A</name>
    <name evidence="16" type="ORF">ECANGB1_906</name>
</gene>
<reference evidence="16 17" key="1">
    <citation type="journal article" date="2017" name="Environ. Microbiol.">
        <title>Decay of the glycolytic pathway and adaptation to intranuclear parasitism within Enterocytozoonidae microsporidia.</title>
        <authorList>
            <person name="Wiredu Boakye D."/>
            <person name="Jaroenlak P."/>
            <person name="Prachumwat A."/>
            <person name="Williams T.A."/>
            <person name="Bateman K.S."/>
            <person name="Itsathitphaisarn O."/>
            <person name="Sritunyalucksana K."/>
            <person name="Paszkiewicz K.H."/>
            <person name="Moore K.A."/>
            <person name="Stentiford G.D."/>
            <person name="Williams B.A."/>
        </authorList>
    </citation>
    <scope>NUCLEOTIDE SEQUENCE [LARGE SCALE GENOMIC DNA]</scope>
    <source>
        <strain evidence="16 17">GB1</strain>
    </source>
</reference>
<keyword evidence="9 12" id="KW-0238">DNA-binding</keyword>
<dbReference type="PROSITE" id="PS50880">
    <property type="entry name" value="TOPRIM"/>
    <property type="match status" value="1"/>
</dbReference>
<dbReference type="GO" id="GO:0140226">
    <property type="term" value="F:RNA topoisomerase activity"/>
    <property type="evidence" value="ECO:0007669"/>
    <property type="project" value="EnsemblFungi"/>
</dbReference>
<dbReference type="CDD" id="cd00186">
    <property type="entry name" value="TOP1Ac"/>
    <property type="match status" value="1"/>
</dbReference>
<evidence type="ECO:0000256" key="2">
    <source>
        <dbReference type="ARBA" id="ARBA00001946"/>
    </source>
</evidence>
<dbReference type="InterPro" id="IPR006171">
    <property type="entry name" value="TOPRIM_dom"/>
</dbReference>
<dbReference type="InterPro" id="IPR023405">
    <property type="entry name" value="Topo_IA_core_domain"/>
</dbReference>
<dbReference type="FunFam" id="1.10.290.10:FF:000003">
    <property type="entry name" value="DNA topoisomerase"/>
    <property type="match status" value="1"/>
</dbReference>
<dbReference type="Pfam" id="PF01131">
    <property type="entry name" value="Topoisom_bac"/>
    <property type="match status" value="1"/>
</dbReference>
<dbReference type="InterPro" id="IPR003602">
    <property type="entry name" value="Topo_IA_DNA-bd_dom"/>
</dbReference>
<dbReference type="VEuPathDB" id="MicrosporidiaDB:ECANGB1_906"/>
<dbReference type="GO" id="GO:0007131">
    <property type="term" value="P:reciprocal meiotic recombination"/>
    <property type="evidence" value="ECO:0007669"/>
    <property type="project" value="EnsemblFungi"/>
</dbReference>
<evidence type="ECO:0000256" key="5">
    <source>
        <dbReference type="ARBA" id="ARBA00022723"/>
    </source>
</evidence>
<dbReference type="CDD" id="cd03362">
    <property type="entry name" value="TOPRIM_TopoIA_TopoIII"/>
    <property type="match status" value="1"/>
</dbReference>
<dbReference type="SMART" id="SM00493">
    <property type="entry name" value="TOPRIM"/>
    <property type="match status" value="1"/>
</dbReference>
<comment type="catalytic activity">
    <reaction evidence="1 12">
        <text>ATP-independent breakage of single-stranded DNA, followed by passage and rejoining.</text>
        <dbReference type="EC" id="5.6.2.1"/>
    </reaction>
</comment>
<evidence type="ECO:0000256" key="3">
    <source>
        <dbReference type="ARBA" id="ARBA00009446"/>
    </source>
</evidence>
<dbReference type="GO" id="GO:0000018">
    <property type="term" value="P:regulation of DNA recombination"/>
    <property type="evidence" value="ECO:0007669"/>
    <property type="project" value="EnsemblFungi"/>
</dbReference>
<keyword evidence="5" id="KW-0479">Metal-binding</keyword>
<dbReference type="AlphaFoldDB" id="A0A1Y1S787"/>
<evidence type="ECO:0000256" key="8">
    <source>
        <dbReference type="ARBA" id="ARBA00023029"/>
    </source>
</evidence>
<dbReference type="Gene3D" id="2.70.20.10">
    <property type="entry name" value="Topoisomerase I, domain 3"/>
    <property type="match status" value="1"/>
</dbReference>
<comment type="cofactor">
    <cofactor evidence="2">
        <name>Mg(2+)</name>
        <dbReference type="ChEBI" id="CHEBI:18420"/>
    </cofactor>
</comment>
<dbReference type="GO" id="GO:0000722">
    <property type="term" value="P:telomere maintenance via recombination"/>
    <property type="evidence" value="ECO:0007669"/>
    <property type="project" value="EnsemblFungi"/>
</dbReference>
<dbReference type="InterPro" id="IPR013825">
    <property type="entry name" value="Topo_IA_cen_sub2"/>
</dbReference>
<keyword evidence="8 12" id="KW-0799">Topoisomerase</keyword>
<feature type="domain" description="Toprim" evidence="13">
    <location>
        <begin position="2"/>
        <end position="140"/>
    </location>
</feature>
<dbReference type="Proteomes" id="UP000192639">
    <property type="component" value="Unassembled WGS sequence"/>
</dbReference>
<dbReference type="Pfam" id="PF01751">
    <property type="entry name" value="Toprim"/>
    <property type="match status" value="1"/>
</dbReference>
<keyword evidence="10 12" id="KW-0413">Isomerase</keyword>
<dbReference type="PRINTS" id="PR00417">
    <property type="entry name" value="PRTPISMRASEI"/>
</dbReference>
<dbReference type="GO" id="GO:0006265">
    <property type="term" value="P:DNA topological change"/>
    <property type="evidence" value="ECO:0007669"/>
    <property type="project" value="EnsemblFungi"/>
</dbReference>
<dbReference type="FunFam" id="3.40.50.140:FF:000005">
    <property type="entry name" value="DNA topoisomerase"/>
    <property type="match status" value="1"/>
</dbReference>
<evidence type="ECO:0000256" key="6">
    <source>
        <dbReference type="ARBA" id="ARBA00022771"/>
    </source>
</evidence>
<dbReference type="Gene3D" id="1.10.460.10">
    <property type="entry name" value="Topoisomerase I, domain 2"/>
    <property type="match status" value="1"/>
</dbReference>
<dbReference type="GO" id="GO:0033260">
    <property type="term" value="P:nuclear DNA replication"/>
    <property type="evidence" value="ECO:0007669"/>
    <property type="project" value="EnsemblFungi"/>
</dbReference>
<name>A0A1Y1S787_9MICR</name>
<evidence type="ECO:0000256" key="12">
    <source>
        <dbReference type="RuleBase" id="RU362092"/>
    </source>
</evidence>
<proteinExistence type="inferred from homology"/>
<protein>
    <recommendedName>
        <fullName evidence="4 12">DNA topoisomerase</fullName>
        <ecNumber evidence="4 12">5.6.2.1</ecNumber>
    </recommendedName>
</protein>
<evidence type="ECO:0000259" key="14">
    <source>
        <dbReference type="PROSITE" id="PS51999"/>
    </source>
</evidence>
<evidence type="ECO:0000256" key="4">
    <source>
        <dbReference type="ARBA" id="ARBA00012891"/>
    </source>
</evidence>
<keyword evidence="7" id="KW-0862">Zinc</keyword>
<dbReference type="Pfam" id="PF06839">
    <property type="entry name" value="Zn_ribbon_GRF"/>
    <property type="match status" value="1"/>
</dbReference>
<dbReference type="GO" id="GO:0008270">
    <property type="term" value="F:zinc ion binding"/>
    <property type="evidence" value="ECO:0007669"/>
    <property type="project" value="UniProtKB-KW"/>
</dbReference>
<dbReference type="OrthoDB" id="430051at2759"/>
<dbReference type="PROSITE" id="PS51999">
    <property type="entry name" value="ZF_GRF"/>
    <property type="match status" value="1"/>
</dbReference>
<dbReference type="InterPro" id="IPR000380">
    <property type="entry name" value="Topo_IA"/>
</dbReference>
<feature type="domain" description="Topo IA-type catalytic" evidence="15">
    <location>
        <begin position="155"/>
        <end position="573"/>
    </location>
</feature>
<evidence type="ECO:0000256" key="11">
    <source>
        <dbReference type="PROSITE-ProRule" id="PRU01343"/>
    </source>
</evidence>
<dbReference type="GO" id="GO:0006301">
    <property type="term" value="P:DNA damage tolerance"/>
    <property type="evidence" value="ECO:0007669"/>
    <property type="project" value="EnsemblFungi"/>
</dbReference>
<dbReference type="EC" id="5.6.2.1" evidence="4 12"/>
<dbReference type="InterPro" id="IPR013826">
    <property type="entry name" value="Topo_IA_cen_sub3"/>
</dbReference>
<dbReference type="SMART" id="SM00437">
    <property type="entry name" value="TOP1Ac"/>
    <property type="match status" value="1"/>
</dbReference>
<dbReference type="GO" id="GO:0007064">
    <property type="term" value="P:mitotic sister chromatid cohesion"/>
    <property type="evidence" value="ECO:0007669"/>
    <property type="project" value="EnsemblFungi"/>
</dbReference>
<dbReference type="InterPro" id="IPR003601">
    <property type="entry name" value="Topo_IA_2"/>
</dbReference>